<keyword evidence="1" id="KW-1133">Transmembrane helix</keyword>
<dbReference type="EMBL" id="JAZDQT010000001">
    <property type="protein sequence ID" value="MEE1944566.1"/>
    <property type="molecule type" value="Genomic_DNA"/>
</dbReference>
<dbReference type="PANTHER" id="PTHR42208:SF1">
    <property type="entry name" value="HEAVY METAL TRANSPORTER"/>
    <property type="match status" value="1"/>
</dbReference>
<dbReference type="RefSeq" id="WP_330106934.1">
    <property type="nucleotide sequence ID" value="NZ_JAZDQT010000001.1"/>
</dbReference>
<keyword evidence="1" id="KW-0812">Transmembrane</keyword>
<evidence type="ECO:0000259" key="2">
    <source>
        <dbReference type="Pfam" id="PF13386"/>
    </source>
</evidence>
<proteinExistence type="predicted"/>
<feature type="transmembrane region" description="Helical" evidence="1">
    <location>
        <begin position="6"/>
        <end position="27"/>
    </location>
</feature>
<reference evidence="3 4" key="1">
    <citation type="submission" date="2024-01" db="EMBL/GenBank/DDBJ databases">
        <title>Pedobacter sp. nov., isolated from fresh soil.</title>
        <authorList>
            <person name="Le N.T.T."/>
        </authorList>
    </citation>
    <scope>NUCLEOTIDE SEQUENCE [LARGE SCALE GENOMIC DNA]</scope>
    <source>
        <strain evidence="3 4">KR3-3</strain>
    </source>
</reference>
<feature type="domain" description="Urease accessory protein UreH-like transmembrane" evidence="2">
    <location>
        <begin position="7"/>
        <end position="203"/>
    </location>
</feature>
<name>A0ABU7I532_9SPHI</name>
<evidence type="ECO:0000256" key="1">
    <source>
        <dbReference type="SAM" id="Phobius"/>
    </source>
</evidence>
<feature type="transmembrane region" description="Helical" evidence="1">
    <location>
        <begin position="157"/>
        <end position="175"/>
    </location>
</feature>
<gene>
    <name evidence="3" type="ORF">VRU48_05570</name>
</gene>
<sequence>MSSLPLAFVLGLLGSLHCAVMCGPLMLSMPLQQQNWLTTAFQLVSYQLGRISVYGLLGLLVGLIGNSLKVFANQETLSLVVGFILISFALMQFSGRYMGHLASLQQRLLKPIGNLLGKFYGLPFWGFLVGMLNGLIPCGMVYLALATALNTGTPKDGAFFMLLFGLGTSPLMLTISMSKLFLRKYIRFNVNKYMPWFMLFLGTLMILRSADLGIAFLSPSVNAHSHGHVAECR</sequence>
<feature type="transmembrane region" description="Helical" evidence="1">
    <location>
        <begin position="77"/>
        <end position="98"/>
    </location>
</feature>
<feature type="transmembrane region" description="Helical" evidence="1">
    <location>
        <begin position="119"/>
        <end position="145"/>
    </location>
</feature>
<keyword evidence="1" id="KW-0472">Membrane</keyword>
<evidence type="ECO:0000313" key="4">
    <source>
        <dbReference type="Proteomes" id="UP001336835"/>
    </source>
</evidence>
<dbReference type="PANTHER" id="PTHR42208">
    <property type="entry name" value="HEAVY METAL TRANSPORTER-RELATED"/>
    <property type="match status" value="1"/>
</dbReference>
<organism evidence="3 4">
    <name type="scientific">Pedobacter albus</name>
    <dbReference type="NCBI Taxonomy" id="3113905"/>
    <lineage>
        <taxon>Bacteria</taxon>
        <taxon>Pseudomonadati</taxon>
        <taxon>Bacteroidota</taxon>
        <taxon>Sphingobacteriia</taxon>
        <taxon>Sphingobacteriales</taxon>
        <taxon>Sphingobacteriaceae</taxon>
        <taxon>Pedobacter</taxon>
    </lineage>
</organism>
<protein>
    <submittedName>
        <fullName evidence="3">Sulfite exporter TauE/SafE family protein</fullName>
    </submittedName>
</protein>
<evidence type="ECO:0000313" key="3">
    <source>
        <dbReference type="EMBL" id="MEE1944566.1"/>
    </source>
</evidence>
<comment type="caution">
    <text evidence="3">The sequence shown here is derived from an EMBL/GenBank/DDBJ whole genome shotgun (WGS) entry which is preliminary data.</text>
</comment>
<dbReference type="Proteomes" id="UP001336835">
    <property type="component" value="Unassembled WGS sequence"/>
</dbReference>
<feature type="transmembrane region" description="Helical" evidence="1">
    <location>
        <begin position="48"/>
        <end position="65"/>
    </location>
</feature>
<dbReference type="Pfam" id="PF13386">
    <property type="entry name" value="DsbD_2"/>
    <property type="match status" value="1"/>
</dbReference>
<feature type="transmembrane region" description="Helical" evidence="1">
    <location>
        <begin position="196"/>
        <end position="217"/>
    </location>
</feature>
<accession>A0ABU7I532</accession>
<keyword evidence="4" id="KW-1185">Reference proteome</keyword>
<dbReference type="InterPro" id="IPR039447">
    <property type="entry name" value="UreH-like_TM_dom"/>
</dbReference>